<dbReference type="PANTHER" id="PTHR41287">
    <property type="match status" value="1"/>
</dbReference>
<dbReference type="Proteomes" id="UP000293380">
    <property type="component" value="Unassembled WGS sequence"/>
</dbReference>
<accession>A0A4V2J7E3</accession>
<dbReference type="RefSeq" id="WP_130959635.1">
    <property type="nucleotide sequence ID" value="NZ_JAAQVO010000001.1"/>
</dbReference>
<dbReference type="InterPro" id="IPR046461">
    <property type="entry name" value="TerL_ATPase"/>
</dbReference>
<gene>
    <name evidence="3" type="ORF">EYY89_10740</name>
</gene>
<name>A0A4V2J7E3_9GAMM</name>
<dbReference type="InterPro" id="IPR005021">
    <property type="entry name" value="Terminase_largesu-like"/>
</dbReference>
<dbReference type="Pfam" id="PF20441">
    <property type="entry name" value="TerL_nuclease"/>
    <property type="match status" value="1"/>
</dbReference>
<sequence>MASYPNVNAAQQYAREVISGKIPACKYVRSACQRHFNDLEKSKNKDWPYRFDRDKAERACRFIQLLPHTKGEWAKRKLKITLEPWQQFIFAMVFGWLKKRNKMRRFREAYTEVPRKNGKSLFAAGVGIYMFCADNEYGAEVYCGATTERQAWKVFEPALLMAQKLPNLRKKFSIKPWAKKMTRPDGSVFEPVIGDPGDGDSPSCALIDEYHEHKTDALLTTMTTGMGAREQPLAWIITTAGFSLECPCYEKRQQVVEMLDEIIPNEELFGIIYTLDEGDDWTQPEALAKANPNIGVSVKNDYLIAQQTLAINVPSQTNKIKTKHFNLWVSAKSAYYNLEKWKACADTSLKIEDFYGEDCDLGIDLASKLDLNCVCPVFKRVIDGRIHYFCVGAQFWVPEDTVFSPDPALKRTSERYQKFVNMKKLIATDGAEVDNRQIFEHIVALNSTVKVQSCPIDPHGATSISHLLADEGLSPITIIQNYTNMSSPMKELEAAIASGRFHHDGNPILTWCISNVVGKTIPGSDDVVRPTKEGAENKIDGAVSLIMGIGRAMLNDHGDFLSNLDPDEDLLML</sequence>
<dbReference type="EMBL" id="SITD01000054">
    <property type="protein sequence ID" value="TBM26667.1"/>
    <property type="molecule type" value="Genomic_DNA"/>
</dbReference>
<protein>
    <submittedName>
        <fullName evidence="3">Terminase large subunit</fullName>
    </submittedName>
</protein>
<proteinExistence type="predicted"/>
<evidence type="ECO:0000259" key="2">
    <source>
        <dbReference type="Pfam" id="PF20441"/>
    </source>
</evidence>
<dbReference type="GO" id="GO:0004519">
    <property type="term" value="F:endonuclease activity"/>
    <property type="evidence" value="ECO:0007669"/>
    <property type="project" value="InterPro"/>
</dbReference>
<feature type="domain" description="Terminase large subunit-like endonuclease" evidence="2">
    <location>
        <begin position="267"/>
        <end position="553"/>
    </location>
</feature>
<dbReference type="AlphaFoldDB" id="A0A4V2J7E3"/>
<dbReference type="InterPro" id="IPR027417">
    <property type="entry name" value="P-loop_NTPase"/>
</dbReference>
<feature type="domain" description="Terminase large subunit-like ATPase" evidence="1">
    <location>
        <begin position="84"/>
        <end position="254"/>
    </location>
</feature>
<dbReference type="InterPro" id="IPR046462">
    <property type="entry name" value="TerL_nuclease"/>
</dbReference>
<evidence type="ECO:0000259" key="1">
    <source>
        <dbReference type="Pfam" id="PF03354"/>
    </source>
</evidence>
<comment type="caution">
    <text evidence="3">The sequence shown here is derived from an EMBL/GenBank/DDBJ whole genome shotgun (WGS) entry which is preliminary data.</text>
</comment>
<evidence type="ECO:0000313" key="3">
    <source>
        <dbReference type="EMBL" id="TBM26667.1"/>
    </source>
</evidence>
<organism evidence="3 4">
    <name type="scientific">Hafnia paralvei</name>
    <dbReference type="NCBI Taxonomy" id="546367"/>
    <lineage>
        <taxon>Bacteria</taxon>
        <taxon>Pseudomonadati</taxon>
        <taxon>Pseudomonadota</taxon>
        <taxon>Gammaproteobacteria</taxon>
        <taxon>Enterobacterales</taxon>
        <taxon>Hafniaceae</taxon>
        <taxon>Hafnia</taxon>
    </lineage>
</organism>
<reference evidence="3 4" key="1">
    <citation type="submission" date="2019-02" db="EMBL/GenBank/DDBJ databases">
        <title>Comparative genomic analysis of the Hafnia genus genomes.</title>
        <authorList>
            <person name="Zhiqiu Y."/>
            <person name="Chao Y."/>
            <person name="Yuhui D."/>
            <person name="Di H."/>
            <person name="Bin L."/>
        </authorList>
    </citation>
    <scope>NUCLEOTIDE SEQUENCE [LARGE SCALE GENOMIC DNA]</scope>
    <source>
        <strain evidence="3 4">PCM_1194</strain>
    </source>
</reference>
<evidence type="ECO:0000313" key="4">
    <source>
        <dbReference type="Proteomes" id="UP000293380"/>
    </source>
</evidence>
<dbReference type="PANTHER" id="PTHR41287:SF1">
    <property type="entry name" value="PROTEIN YMFN"/>
    <property type="match status" value="1"/>
</dbReference>
<dbReference type="Gene3D" id="3.40.50.300">
    <property type="entry name" value="P-loop containing nucleotide triphosphate hydrolases"/>
    <property type="match status" value="1"/>
</dbReference>
<dbReference type="Pfam" id="PF03354">
    <property type="entry name" value="TerL_ATPase"/>
    <property type="match status" value="1"/>
</dbReference>